<organism evidence="4 5">
    <name type="scientific">Belliella pelovolcani</name>
    <dbReference type="NCBI Taxonomy" id="529505"/>
    <lineage>
        <taxon>Bacteria</taxon>
        <taxon>Pseudomonadati</taxon>
        <taxon>Bacteroidota</taxon>
        <taxon>Cytophagia</taxon>
        <taxon>Cytophagales</taxon>
        <taxon>Cyclobacteriaceae</taxon>
        <taxon>Belliella</taxon>
    </lineage>
</organism>
<dbReference type="InterPro" id="IPR046947">
    <property type="entry name" value="LytR-like"/>
</dbReference>
<dbReference type="SMART" id="SM00850">
    <property type="entry name" value="LytTR"/>
    <property type="match status" value="1"/>
</dbReference>
<keyword evidence="1" id="KW-0597">Phosphoprotein</keyword>
<dbReference type="InterPro" id="IPR001789">
    <property type="entry name" value="Sig_transdc_resp-reg_receiver"/>
</dbReference>
<dbReference type="Pfam" id="PF04397">
    <property type="entry name" value="LytTR"/>
    <property type="match status" value="1"/>
</dbReference>
<name>A0A1N7PPT0_9BACT</name>
<dbReference type="RefSeq" id="WP_076502803.1">
    <property type="nucleotide sequence ID" value="NZ_FTOP01000019.1"/>
</dbReference>
<dbReference type="STRING" id="529505.SAMN05421761_1195"/>
<proteinExistence type="predicted"/>
<dbReference type="PANTHER" id="PTHR37299">
    <property type="entry name" value="TRANSCRIPTIONAL REGULATOR-RELATED"/>
    <property type="match status" value="1"/>
</dbReference>
<dbReference type="Gene3D" id="2.40.50.1020">
    <property type="entry name" value="LytTr DNA-binding domain"/>
    <property type="match status" value="1"/>
</dbReference>
<dbReference type="PROSITE" id="PS50930">
    <property type="entry name" value="HTH_LYTTR"/>
    <property type="match status" value="1"/>
</dbReference>
<feature type="modified residue" description="4-aspartylphosphate" evidence="1">
    <location>
        <position position="54"/>
    </location>
</feature>
<dbReference type="InterPro" id="IPR007492">
    <property type="entry name" value="LytTR_DNA-bd_dom"/>
</dbReference>
<sequence>MINIIIIDDEPLAASLVEDYLADFPEAVIKAICHDGFEGLKAIKEHNPDLIFLDVQMPKITGFEMLELLEKAPAVIFTTAYDAYAMKAFDAHAVDYLLKPFSKDRFAIAFEKFVKLQGNEEKPIETILSKIDFGGPSERIVLKDKNEIKIIPYSEVRYLEANDDYVNIYTAEGKFLKNKTMKFFESTLNPKQFVRVHRSYIVNLGEITKIEPYEKDGYLLLLKSGGKVPVSKTGYPKLKQVLGL</sequence>
<evidence type="ECO:0000313" key="5">
    <source>
        <dbReference type="Proteomes" id="UP000186026"/>
    </source>
</evidence>
<dbReference type="SUPFAM" id="SSF52172">
    <property type="entry name" value="CheY-like"/>
    <property type="match status" value="1"/>
</dbReference>
<gene>
    <name evidence="4" type="ORF">SAMN05421761_1195</name>
</gene>
<dbReference type="OrthoDB" id="1646880at2"/>
<dbReference type="EMBL" id="FTOP01000019">
    <property type="protein sequence ID" value="SIT12545.1"/>
    <property type="molecule type" value="Genomic_DNA"/>
</dbReference>
<reference evidence="5" key="1">
    <citation type="submission" date="2017-01" db="EMBL/GenBank/DDBJ databases">
        <authorList>
            <person name="Varghese N."/>
            <person name="Submissions S."/>
        </authorList>
    </citation>
    <scope>NUCLEOTIDE SEQUENCE [LARGE SCALE GENOMIC DNA]</scope>
    <source>
        <strain evidence="5">DSM 46698</strain>
    </source>
</reference>
<feature type="domain" description="HTH LytTR-type" evidence="3">
    <location>
        <begin position="140"/>
        <end position="244"/>
    </location>
</feature>
<dbReference type="PROSITE" id="PS50110">
    <property type="entry name" value="RESPONSE_REGULATORY"/>
    <property type="match status" value="1"/>
</dbReference>
<keyword evidence="5" id="KW-1185">Reference proteome</keyword>
<evidence type="ECO:0000259" key="2">
    <source>
        <dbReference type="PROSITE" id="PS50110"/>
    </source>
</evidence>
<dbReference type="Proteomes" id="UP000186026">
    <property type="component" value="Unassembled WGS sequence"/>
</dbReference>
<accession>A0A1N7PPT0</accession>
<dbReference type="GO" id="GO:0003677">
    <property type="term" value="F:DNA binding"/>
    <property type="evidence" value="ECO:0007669"/>
    <property type="project" value="InterPro"/>
</dbReference>
<dbReference type="InterPro" id="IPR011006">
    <property type="entry name" value="CheY-like_superfamily"/>
</dbReference>
<dbReference type="SMART" id="SM00448">
    <property type="entry name" value="REC"/>
    <property type="match status" value="1"/>
</dbReference>
<feature type="domain" description="Response regulatory" evidence="2">
    <location>
        <begin position="3"/>
        <end position="114"/>
    </location>
</feature>
<dbReference type="GO" id="GO:0000156">
    <property type="term" value="F:phosphorelay response regulator activity"/>
    <property type="evidence" value="ECO:0007669"/>
    <property type="project" value="InterPro"/>
</dbReference>
<evidence type="ECO:0000313" key="4">
    <source>
        <dbReference type="EMBL" id="SIT12545.1"/>
    </source>
</evidence>
<evidence type="ECO:0000256" key="1">
    <source>
        <dbReference type="PROSITE-ProRule" id="PRU00169"/>
    </source>
</evidence>
<dbReference type="Pfam" id="PF00072">
    <property type="entry name" value="Response_reg"/>
    <property type="match status" value="1"/>
</dbReference>
<evidence type="ECO:0000259" key="3">
    <source>
        <dbReference type="PROSITE" id="PS50930"/>
    </source>
</evidence>
<dbReference type="Gene3D" id="3.40.50.2300">
    <property type="match status" value="1"/>
</dbReference>
<dbReference type="PANTHER" id="PTHR37299:SF1">
    <property type="entry name" value="STAGE 0 SPORULATION PROTEIN A HOMOLOG"/>
    <property type="match status" value="1"/>
</dbReference>
<dbReference type="AlphaFoldDB" id="A0A1N7PPT0"/>
<protein>
    <submittedName>
        <fullName evidence="4">Two component transcriptional regulator, LytTR family</fullName>
    </submittedName>
</protein>